<keyword evidence="10" id="KW-1185">Reference proteome</keyword>
<dbReference type="AlphaFoldDB" id="A0A5B6T9B5"/>
<dbReference type="PROSITE" id="PS51257">
    <property type="entry name" value="PROKAR_LIPOPROTEIN"/>
    <property type="match status" value="1"/>
</dbReference>
<comment type="caution">
    <text evidence="9">The sequence shown here is derived from an EMBL/GenBank/DDBJ whole genome shotgun (WGS) entry which is preliminary data.</text>
</comment>
<dbReference type="OrthoDB" id="9814548at2"/>
<sequence length="339" mass="36945">MFKKSLYLLPAVAVTLFSYSCKNLGKDEFVKAPSGLEYKLYSQNKEGEYEIKDASKTDSAAYKAKLDKVMSFEMEYRNAKDSLLFSTKDNAMPIQIKMVASPNKGSIEEAFLMLDKGDSAVFRINADTLFAKTFRSPLPPFIEKGSFLTFFVKAINLQTEQEAMADYPKMMERQQKEMEARAAKQAPIDDKLIQEYVKKNNLQVQKTASGVYYVITQPGAGPNATDGKVVAVKYKGTLLNGKEFDSSDKSNGGNPIEFPLGQNQVIKGWEEGIKQFNKGSKGTLLIPSPQGYGSMARGAELPANSILRFDVELVDIKDAPAAPAGPTGPGGPAGPGAGL</sequence>
<dbReference type="EMBL" id="VKKY01000003">
    <property type="protein sequence ID" value="KAA3436120.1"/>
    <property type="molecule type" value="Genomic_DNA"/>
</dbReference>
<dbReference type="PANTHER" id="PTHR43811:SF19">
    <property type="entry name" value="39 KDA FK506-BINDING NUCLEAR PROTEIN"/>
    <property type="match status" value="1"/>
</dbReference>
<dbReference type="Proteomes" id="UP000324133">
    <property type="component" value="Unassembled WGS sequence"/>
</dbReference>
<dbReference type="Pfam" id="PF00254">
    <property type="entry name" value="FKBP_C"/>
    <property type="match status" value="1"/>
</dbReference>
<evidence type="ECO:0000256" key="7">
    <source>
        <dbReference type="SAM" id="MobiDB-lite"/>
    </source>
</evidence>
<feature type="region of interest" description="Disordered" evidence="7">
    <location>
        <begin position="320"/>
        <end position="339"/>
    </location>
</feature>
<dbReference type="SUPFAM" id="SSF54534">
    <property type="entry name" value="FKBP-like"/>
    <property type="match status" value="1"/>
</dbReference>
<evidence type="ECO:0000256" key="1">
    <source>
        <dbReference type="ARBA" id="ARBA00000971"/>
    </source>
</evidence>
<gene>
    <name evidence="9" type="ORF">FOA19_17100</name>
</gene>
<comment type="similarity">
    <text evidence="2">Belongs to the FKBP-type PPIase family.</text>
</comment>
<dbReference type="PANTHER" id="PTHR43811">
    <property type="entry name" value="FKBP-TYPE PEPTIDYL-PROLYL CIS-TRANS ISOMERASE FKPA"/>
    <property type="match status" value="1"/>
</dbReference>
<evidence type="ECO:0000256" key="3">
    <source>
        <dbReference type="ARBA" id="ARBA00013194"/>
    </source>
</evidence>
<name>A0A5B6T9B5_9BACT</name>
<evidence type="ECO:0000313" key="9">
    <source>
        <dbReference type="EMBL" id="KAA3436120.1"/>
    </source>
</evidence>
<evidence type="ECO:0000256" key="2">
    <source>
        <dbReference type="ARBA" id="ARBA00006577"/>
    </source>
</evidence>
<dbReference type="InterPro" id="IPR001179">
    <property type="entry name" value="PPIase_FKBP_dom"/>
</dbReference>
<evidence type="ECO:0000259" key="8">
    <source>
        <dbReference type="PROSITE" id="PS50059"/>
    </source>
</evidence>
<dbReference type="RefSeq" id="WP_149092079.1">
    <property type="nucleotide sequence ID" value="NZ_VKKY01000003.1"/>
</dbReference>
<comment type="catalytic activity">
    <reaction evidence="1 6">
        <text>[protein]-peptidylproline (omega=180) = [protein]-peptidylproline (omega=0)</text>
        <dbReference type="Rhea" id="RHEA:16237"/>
        <dbReference type="Rhea" id="RHEA-COMP:10747"/>
        <dbReference type="Rhea" id="RHEA-COMP:10748"/>
        <dbReference type="ChEBI" id="CHEBI:83833"/>
        <dbReference type="ChEBI" id="CHEBI:83834"/>
        <dbReference type="EC" id="5.2.1.8"/>
    </reaction>
</comment>
<keyword evidence="4 6" id="KW-0697">Rotamase</keyword>
<dbReference type="Gene3D" id="3.10.50.40">
    <property type="match status" value="1"/>
</dbReference>
<dbReference type="InterPro" id="IPR046357">
    <property type="entry name" value="PPIase_dom_sf"/>
</dbReference>
<protein>
    <recommendedName>
        <fullName evidence="3 6">peptidylprolyl isomerase</fullName>
        <ecNumber evidence="3 6">5.2.1.8</ecNumber>
    </recommendedName>
</protein>
<accession>A0A5B6T9B5</accession>
<evidence type="ECO:0000256" key="5">
    <source>
        <dbReference type="ARBA" id="ARBA00023235"/>
    </source>
</evidence>
<evidence type="ECO:0000256" key="4">
    <source>
        <dbReference type="ARBA" id="ARBA00023110"/>
    </source>
</evidence>
<evidence type="ECO:0000256" key="6">
    <source>
        <dbReference type="PROSITE-ProRule" id="PRU00277"/>
    </source>
</evidence>
<evidence type="ECO:0000313" key="10">
    <source>
        <dbReference type="Proteomes" id="UP000324133"/>
    </source>
</evidence>
<dbReference type="GO" id="GO:0003755">
    <property type="term" value="F:peptidyl-prolyl cis-trans isomerase activity"/>
    <property type="evidence" value="ECO:0007669"/>
    <property type="project" value="UniProtKB-KW"/>
</dbReference>
<dbReference type="PROSITE" id="PS50059">
    <property type="entry name" value="FKBP_PPIASE"/>
    <property type="match status" value="1"/>
</dbReference>
<feature type="compositionally biased region" description="Gly residues" evidence="7">
    <location>
        <begin position="327"/>
        <end position="339"/>
    </location>
</feature>
<keyword evidence="5 6" id="KW-0413">Isomerase</keyword>
<feature type="domain" description="PPIase FKBP-type" evidence="8">
    <location>
        <begin position="227"/>
        <end position="317"/>
    </location>
</feature>
<reference evidence="9 10" key="1">
    <citation type="submission" date="2019-07" db="EMBL/GenBank/DDBJ databases">
        <title>Rufibacter sp. nov., isolated from lake sediment.</title>
        <authorList>
            <person name="Qu J.-H."/>
        </authorList>
    </citation>
    <scope>NUCLEOTIDE SEQUENCE [LARGE SCALE GENOMIC DNA]</scope>
    <source>
        <strain evidence="9 10">NBS58-1</strain>
    </source>
</reference>
<organism evidence="9 10">
    <name type="scientific">Rufibacter hautae</name>
    <dbReference type="NCBI Taxonomy" id="2595005"/>
    <lineage>
        <taxon>Bacteria</taxon>
        <taxon>Pseudomonadati</taxon>
        <taxon>Bacteroidota</taxon>
        <taxon>Cytophagia</taxon>
        <taxon>Cytophagales</taxon>
        <taxon>Hymenobacteraceae</taxon>
        <taxon>Rufibacter</taxon>
    </lineage>
</organism>
<dbReference type="EC" id="5.2.1.8" evidence="3 6"/>
<proteinExistence type="inferred from homology"/>